<organism evidence="1 2">
    <name type="scientific">Cinchona calisaya</name>
    <dbReference type="NCBI Taxonomy" id="153742"/>
    <lineage>
        <taxon>Eukaryota</taxon>
        <taxon>Viridiplantae</taxon>
        <taxon>Streptophyta</taxon>
        <taxon>Embryophyta</taxon>
        <taxon>Tracheophyta</taxon>
        <taxon>Spermatophyta</taxon>
        <taxon>Magnoliopsida</taxon>
        <taxon>eudicotyledons</taxon>
        <taxon>Gunneridae</taxon>
        <taxon>Pentapetalae</taxon>
        <taxon>asterids</taxon>
        <taxon>lamiids</taxon>
        <taxon>Gentianales</taxon>
        <taxon>Rubiaceae</taxon>
        <taxon>Cinchonoideae</taxon>
        <taxon>Cinchoneae</taxon>
        <taxon>Cinchona</taxon>
    </lineage>
</organism>
<evidence type="ECO:0008006" key="3">
    <source>
        <dbReference type="Google" id="ProtNLM"/>
    </source>
</evidence>
<dbReference type="EMBL" id="JBJUIK010000001">
    <property type="protein sequence ID" value="KAL3537986.1"/>
    <property type="molecule type" value="Genomic_DNA"/>
</dbReference>
<name>A0ABD3B3L0_9GENT</name>
<dbReference type="Proteomes" id="UP001630127">
    <property type="component" value="Unassembled WGS sequence"/>
</dbReference>
<keyword evidence="2" id="KW-1185">Reference proteome</keyword>
<dbReference type="AlphaFoldDB" id="A0ABD3B3L0"/>
<sequence>MFEWIRRRLMAKIQIKKIGMEKFQGNSCSNVQEKIEKNKKLSRGCVAIWAGQKQFEVDTPKGQVVVNLDDCTRTYALFQLNSIHCPHAVVAIQVDRKTKVEDYVDECYTKYAYQRSYAHMIHAMPVAQQAYHVASTSSQHAPARSSYSRPIIASVAKLIPIPGSQSSAPKRARVQKTT</sequence>
<dbReference type="PANTHER" id="PTHR31973">
    <property type="entry name" value="POLYPROTEIN, PUTATIVE-RELATED"/>
    <property type="match status" value="1"/>
</dbReference>
<protein>
    <recommendedName>
        <fullName evidence="3">SWIM-type domain-containing protein</fullName>
    </recommendedName>
</protein>
<comment type="caution">
    <text evidence="1">The sequence shown here is derived from an EMBL/GenBank/DDBJ whole genome shotgun (WGS) entry which is preliminary data.</text>
</comment>
<reference evidence="1 2" key="1">
    <citation type="submission" date="2024-11" db="EMBL/GenBank/DDBJ databases">
        <title>A near-complete genome assembly of Cinchona calisaya.</title>
        <authorList>
            <person name="Lian D.C."/>
            <person name="Zhao X.W."/>
            <person name="Wei L."/>
        </authorList>
    </citation>
    <scope>NUCLEOTIDE SEQUENCE [LARGE SCALE GENOMIC DNA]</scope>
    <source>
        <tissue evidence="1">Nenye</tissue>
    </source>
</reference>
<dbReference type="PANTHER" id="PTHR31973:SF187">
    <property type="entry name" value="MUTATOR TRANSPOSASE MUDRA PROTEIN"/>
    <property type="match status" value="1"/>
</dbReference>
<evidence type="ECO:0000313" key="2">
    <source>
        <dbReference type="Proteomes" id="UP001630127"/>
    </source>
</evidence>
<accession>A0ABD3B3L0</accession>
<proteinExistence type="predicted"/>
<gene>
    <name evidence="1" type="ORF">ACH5RR_001352</name>
</gene>
<evidence type="ECO:0000313" key="1">
    <source>
        <dbReference type="EMBL" id="KAL3537986.1"/>
    </source>
</evidence>